<proteinExistence type="predicted"/>
<dbReference type="AlphaFoldDB" id="A0A562KEW5"/>
<dbReference type="InterPro" id="IPR003772">
    <property type="entry name" value="YceD"/>
</dbReference>
<accession>A0A562KEW5</accession>
<evidence type="ECO:0000313" key="1">
    <source>
        <dbReference type="EMBL" id="TWH93785.1"/>
    </source>
</evidence>
<dbReference type="EMBL" id="VLKK01000006">
    <property type="protein sequence ID" value="TWH93785.1"/>
    <property type="molecule type" value="Genomic_DNA"/>
</dbReference>
<gene>
    <name evidence="1" type="ORF">IQ35_01994</name>
</gene>
<comment type="caution">
    <text evidence="1">The sequence shown here is derived from an EMBL/GenBank/DDBJ whole genome shotgun (WGS) entry which is preliminary data.</text>
</comment>
<name>A0A562KEW5_SPHWJ</name>
<keyword evidence="2" id="KW-1185">Reference proteome</keyword>
<dbReference type="RefSeq" id="WP_145073081.1">
    <property type="nucleotide sequence ID" value="NZ_JACIIY010000004.1"/>
</dbReference>
<evidence type="ECO:0000313" key="2">
    <source>
        <dbReference type="Proteomes" id="UP000316624"/>
    </source>
</evidence>
<protein>
    <submittedName>
        <fullName evidence="1">Uncharacterized protein DUF177 involved in 23S rRNA accumulation</fullName>
    </submittedName>
</protein>
<organism evidence="1 2">
    <name type="scientific">Sphingobium wenxiniae (strain DSM 21828 / CGMCC 1.7748 / JZ-1)</name>
    <dbReference type="NCBI Taxonomy" id="595605"/>
    <lineage>
        <taxon>Bacteria</taxon>
        <taxon>Pseudomonadati</taxon>
        <taxon>Pseudomonadota</taxon>
        <taxon>Alphaproteobacteria</taxon>
        <taxon>Sphingomonadales</taxon>
        <taxon>Sphingomonadaceae</taxon>
        <taxon>Sphingobium</taxon>
    </lineage>
</organism>
<dbReference type="Proteomes" id="UP000316624">
    <property type="component" value="Unassembled WGS sequence"/>
</dbReference>
<dbReference type="Pfam" id="PF02620">
    <property type="entry name" value="YceD"/>
    <property type="match status" value="1"/>
</dbReference>
<sequence length="177" mass="18724">MSVTPAPEFSRPVRLDQLGRHAGPIVIAADAAEREALARRFNLLALDRLEADYALSEEEGAIIARGHVRAALAQPCVATGVPVPETIDTGFTLRFVAEDGAEAESEELELDAEDCDTIGYSGNVIDMGEAVAETVALAMTPFPRSPQADAYLRDAGVLTEEQASPFAALLSLKGDGK</sequence>
<reference evidence="1 2" key="1">
    <citation type="journal article" date="2015" name="Stand. Genomic Sci.">
        <title>Genomic Encyclopedia of Bacterial and Archaeal Type Strains, Phase III: the genomes of soil and plant-associated and newly described type strains.</title>
        <authorList>
            <person name="Whitman W.B."/>
            <person name="Woyke T."/>
            <person name="Klenk H.P."/>
            <person name="Zhou Y."/>
            <person name="Lilburn T.G."/>
            <person name="Beck B.J."/>
            <person name="De Vos P."/>
            <person name="Vandamme P."/>
            <person name="Eisen J.A."/>
            <person name="Garrity G."/>
            <person name="Hugenholtz P."/>
            <person name="Kyrpides N.C."/>
        </authorList>
    </citation>
    <scope>NUCLEOTIDE SEQUENCE [LARGE SCALE GENOMIC DNA]</scope>
    <source>
        <strain evidence="1 2">CGMCC 1.7748</strain>
    </source>
</reference>